<evidence type="ECO:0000313" key="11">
    <source>
        <dbReference type="Proteomes" id="UP000264820"/>
    </source>
</evidence>
<reference evidence="10" key="2">
    <citation type="submission" date="2025-09" db="UniProtKB">
        <authorList>
            <consortium name="Ensembl"/>
        </authorList>
    </citation>
    <scope>IDENTIFICATION</scope>
</reference>
<dbReference type="GO" id="GO:0000796">
    <property type="term" value="C:condensin complex"/>
    <property type="evidence" value="ECO:0007669"/>
    <property type="project" value="TreeGrafter"/>
</dbReference>
<dbReference type="OrthoDB" id="10038475at2759"/>
<evidence type="ECO:0000256" key="3">
    <source>
        <dbReference type="ARBA" id="ARBA00016903"/>
    </source>
</evidence>
<dbReference type="InterPro" id="IPR031737">
    <property type="entry name" value="CNDH2_C"/>
</dbReference>
<dbReference type="CTD" id="29781"/>
<dbReference type="GO" id="GO:0010032">
    <property type="term" value="P:meiotic chromosome condensation"/>
    <property type="evidence" value="ECO:0007669"/>
    <property type="project" value="TreeGrafter"/>
</dbReference>
<dbReference type="Pfam" id="PF16858">
    <property type="entry name" value="CNDH2_C"/>
    <property type="match status" value="1"/>
</dbReference>
<keyword evidence="11" id="KW-1185">Reference proteome</keyword>
<protein>
    <recommendedName>
        <fullName evidence="3">Condensin-2 complex subunit H2</fullName>
    </recommendedName>
    <alternativeName>
        <fullName evidence="6">Non-SMC condensin II complex subunit H2</fullName>
    </alternativeName>
</protein>
<evidence type="ECO:0000256" key="7">
    <source>
        <dbReference type="SAM" id="MobiDB-lite"/>
    </source>
</evidence>
<dbReference type="InterPro" id="IPR009378">
    <property type="entry name" value="H2_N"/>
</dbReference>
<feature type="domain" description="Condensin II complex subunit H2 N-terminal" evidence="8">
    <location>
        <begin position="7"/>
        <end position="122"/>
    </location>
</feature>
<evidence type="ECO:0000259" key="9">
    <source>
        <dbReference type="Pfam" id="PF16858"/>
    </source>
</evidence>
<feature type="region of interest" description="Disordered" evidence="7">
    <location>
        <begin position="535"/>
        <end position="561"/>
    </location>
</feature>
<feature type="region of interest" description="Disordered" evidence="7">
    <location>
        <begin position="238"/>
        <end position="260"/>
    </location>
</feature>
<feature type="region of interest" description="Disordered" evidence="7">
    <location>
        <begin position="376"/>
        <end position="410"/>
    </location>
</feature>
<evidence type="ECO:0000259" key="8">
    <source>
        <dbReference type="Pfam" id="PF06278"/>
    </source>
</evidence>
<dbReference type="RefSeq" id="XP_019753054.1">
    <property type="nucleotide sequence ID" value="XM_019897495.1"/>
</dbReference>
<evidence type="ECO:0000256" key="5">
    <source>
        <dbReference type="ARBA" id="ARBA00023242"/>
    </source>
</evidence>
<dbReference type="PANTHER" id="PTHR14324">
    <property type="entry name" value="CONDENSIN-2 COMPLEX SUBUNIT H2"/>
    <property type="match status" value="1"/>
</dbReference>
<feature type="compositionally biased region" description="Basic and acidic residues" evidence="7">
    <location>
        <begin position="98"/>
        <end position="112"/>
    </location>
</feature>
<dbReference type="GO" id="GO:0003682">
    <property type="term" value="F:chromatin binding"/>
    <property type="evidence" value="ECO:0007669"/>
    <property type="project" value="TreeGrafter"/>
</dbReference>
<sequence>MESTERRFAHLLQPIRELTKNWDMDVAAELNDYLEELDEMCITLDEGKTQLNFAEAALLIQGSTCIYSKKVELLHNLVFQTLDYIRDRKHKRGQGAAARDDNGDAAAARRDDNSDDDFCELDIEAPGWVDRPEVGVPVKVVPLPPASLLPPESRHKHKFPLISAKGEVVWSQKDFRINIFLPGLQDLIYLTLPSTASAPLQDAGVVDFATGSHEMADDPEGSFLPADGAMEAQQDVDEHVERQQGPGERRRQVPPKDRAAPPACNIWALYDAYAMPEEKPFKSGKAHKVPAGLDDGGKRKRQAAPPLQDFWTWFKQTYDPPERKLRRGPTCIDLNYIYQSSLKSKLSNLKRTNGKEFGTHAVDEDLMRRLLEVEDAEAQGKQQDPADGFEADEDEDNHEQETSEAGGVDASPEVELSYKDLVRLRVEEMARNCRDYAQQTALSRRVQEWEDQLRPKLLQQEACPAFQIHEYGDRIVSALDGAGRRRAFSSIVRALDGSEACRFLLASLHLVGGTWPPRRLRGDARALACVSGQRVHGGHRRRGGSGGQRGLDGLDSARRRRPLPSKSSLLRLLPVTTATESSGLRREKCVRVSGLRASVGKDLGGRVPRGTLDPMRTVWKARNTRILFFCSVKSFTVNKHVLTKLVKSLQFLFSDLIEGVCSRQVL</sequence>
<dbReference type="PANTHER" id="PTHR14324:SF3">
    <property type="entry name" value="CONDENSIN-2 COMPLEX SUBUNIT H2"/>
    <property type="match status" value="1"/>
</dbReference>
<accession>A0A3Q2XLG5</accession>
<feature type="region of interest" description="Disordered" evidence="7">
    <location>
        <begin position="93"/>
        <end position="113"/>
    </location>
</feature>
<evidence type="ECO:0000256" key="4">
    <source>
        <dbReference type="ARBA" id="ARBA00023067"/>
    </source>
</evidence>
<dbReference type="GO" id="GO:0005634">
    <property type="term" value="C:nucleus"/>
    <property type="evidence" value="ECO:0007669"/>
    <property type="project" value="UniProtKB-SubCell"/>
</dbReference>
<evidence type="ECO:0000256" key="2">
    <source>
        <dbReference type="ARBA" id="ARBA00007844"/>
    </source>
</evidence>
<dbReference type="OMA" id="FDPPEHK"/>
<comment type="similarity">
    <text evidence="2">Belongs to the CND2 H2 (condensin-2 subunit 2) family.</text>
</comment>
<dbReference type="GeneTree" id="ENSGT00390000014443"/>
<dbReference type="Pfam" id="PF06278">
    <property type="entry name" value="CNDH2_N"/>
    <property type="match status" value="1"/>
</dbReference>
<feature type="domain" description="Condensin-2 complex subunit H2 C-terminal" evidence="9">
    <location>
        <begin position="417"/>
        <end position="511"/>
    </location>
</feature>
<evidence type="ECO:0000256" key="6">
    <source>
        <dbReference type="ARBA" id="ARBA00030479"/>
    </source>
</evidence>
<keyword evidence="5" id="KW-0539">Nucleus</keyword>
<reference evidence="10" key="1">
    <citation type="submission" date="2025-08" db="UniProtKB">
        <authorList>
            <consortium name="Ensembl"/>
        </authorList>
    </citation>
    <scope>IDENTIFICATION</scope>
</reference>
<feature type="compositionally biased region" description="Acidic residues" evidence="7">
    <location>
        <begin position="387"/>
        <end position="398"/>
    </location>
</feature>
<dbReference type="Ensembl" id="ENSHCOT00000006531.1">
    <property type="protein sequence ID" value="ENSHCOP00000004747.1"/>
    <property type="gene ID" value="ENSHCOG00000006253.1"/>
</dbReference>
<evidence type="ECO:0000256" key="1">
    <source>
        <dbReference type="ARBA" id="ARBA00004123"/>
    </source>
</evidence>
<feature type="region of interest" description="Disordered" evidence="7">
    <location>
        <begin position="281"/>
        <end position="304"/>
    </location>
</feature>
<feature type="compositionally biased region" description="Basic and acidic residues" evidence="7">
    <location>
        <begin position="238"/>
        <end position="259"/>
    </location>
</feature>
<dbReference type="GO" id="GO:0051306">
    <property type="term" value="P:mitotic sister chromatid separation"/>
    <property type="evidence" value="ECO:0007669"/>
    <property type="project" value="TreeGrafter"/>
</dbReference>
<dbReference type="RefSeq" id="XP_019753055.1">
    <property type="nucleotide sequence ID" value="XM_019897496.1"/>
</dbReference>
<comment type="subcellular location">
    <subcellularLocation>
        <location evidence="1">Nucleus</location>
    </subcellularLocation>
</comment>
<proteinExistence type="inferred from homology"/>
<dbReference type="STRING" id="109280.ENSHCOP00000004747"/>
<name>A0A3Q2XLG5_HIPCM</name>
<dbReference type="Proteomes" id="UP000264820">
    <property type="component" value="Unplaced"/>
</dbReference>
<keyword evidence="4" id="KW-0226">DNA condensation</keyword>
<evidence type="ECO:0000313" key="10">
    <source>
        <dbReference type="Ensembl" id="ENSHCOP00000004747.1"/>
    </source>
</evidence>
<dbReference type="AlphaFoldDB" id="A0A3Q2XLG5"/>
<dbReference type="GeneID" id="109532593"/>
<dbReference type="KEGG" id="hcq:109532593"/>
<organism evidence="10 11">
    <name type="scientific">Hippocampus comes</name>
    <name type="common">Tiger tail seahorse</name>
    <dbReference type="NCBI Taxonomy" id="109280"/>
    <lineage>
        <taxon>Eukaryota</taxon>
        <taxon>Metazoa</taxon>
        <taxon>Chordata</taxon>
        <taxon>Craniata</taxon>
        <taxon>Vertebrata</taxon>
        <taxon>Euteleostomi</taxon>
        <taxon>Actinopterygii</taxon>
        <taxon>Neopterygii</taxon>
        <taxon>Teleostei</taxon>
        <taxon>Neoteleostei</taxon>
        <taxon>Acanthomorphata</taxon>
        <taxon>Syngnathiaria</taxon>
        <taxon>Syngnathiformes</taxon>
        <taxon>Syngnathoidei</taxon>
        <taxon>Syngnathidae</taxon>
        <taxon>Hippocampus</taxon>
    </lineage>
</organism>
<dbReference type="InterPro" id="IPR031739">
    <property type="entry name" value="Ncaph2"/>
</dbReference>